<proteinExistence type="predicted"/>
<dbReference type="EMBL" id="JARGYT010000053">
    <property type="protein sequence ID" value="MDZ5762477.1"/>
    <property type="molecule type" value="Genomic_DNA"/>
</dbReference>
<accession>A0ABU5L8M8</accession>
<name>A0ABU5L8M8_9RICK</name>
<gene>
    <name evidence="1" type="ORF">Cyrtocomes_00861</name>
</gene>
<evidence type="ECO:0000313" key="2">
    <source>
        <dbReference type="Proteomes" id="UP001293791"/>
    </source>
</evidence>
<dbReference type="InterPro" id="IPR036866">
    <property type="entry name" value="RibonucZ/Hydroxyglut_hydro"/>
</dbReference>
<dbReference type="Proteomes" id="UP001293791">
    <property type="component" value="Unassembled WGS sequence"/>
</dbReference>
<keyword evidence="2" id="KW-1185">Reference proteome</keyword>
<organism evidence="1 2">
    <name type="scientific">Candidatus Cyrtobacter comes</name>
    <dbReference type="NCBI Taxonomy" id="675776"/>
    <lineage>
        <taxon>Bacteria</taxon>
        <taxon>Pseudomonadati</taxon>
        <taxon>Pseudomonadota</taxon>
        <taxon>Alphaproteobacteria</taxon>
        <taxon>Rickettsiales</taxon>
        <taxon>Candidatus Midichloriaceae</taxon>
        <taxon>Candidatus Cyrtobacter</taxon>
    </lineage>
</organism>
<comment type="caution">
    <text evidence="1">The sequence shown here is derived from an EMBL/GenBank/DDBJ whole genome shotgun (WGS) entry which is preliminary data.</text>
</comment>
<evidence type="ECO:0000313" key="1">
    <source>
        <dbReference type="EMBL" id="MDZ5762477.1"/>
    </source>
</evidence>
<reference evidence="1 2" key="1">
    <citation type="submission" date="2023-02" db="EMBL/GenBank/DDBJ databases">
        <title>Host association and intracellularity evolved multiple times independently in the Rickettsiales.</title>
        <authorList>
            <person name="Castelli M."/>
            <person name="Nardi T."/>
            <person name="Gammuto L."/>
            <person name="Bellinzona G."/>
            <person name="Sabaneyeva E."/>
            <person name="Potekhin A."/>
            <person name="Serra V."/>
            <person name="Petroni G."/>
            <person name="Sassera D."/>
        </authorList>
    </citation>
    <scope>NUCLEOTIDE SEQUENCE [LARGE SCALE GENOMIC DNA]</scope>
    <source>
        <strain evidence="1 2">BOD18</strain>
    </source>
</reference>
<dbReference type="PANTHER" id="PTHR13754">
    <property type="entry name" value="METALLO-BETA-LACTAMASE SUPERFAMILY PROTEIN"/>
    <property type="match status" value="1"/>
</dbReference>
<dbReference type="InterPro" id="IPR052926">
    <property type="entry name" value="Metallo-beta-lactamase_dom"/>
</dbReference>
<sequence length="149" mass="16937">MPKTWNDNFEKSLPINSEGIHSVKGHCPINDTFHLILSKNLRINELALGIKTSKGIVAITGFSHTVILKITKIMRFVMQEKIYALFGGFHLLRSLKSKIKNAVIGLKNENIYFIAPCYYTMDIALSIFKEELDHCFLENGVGSQYLFEV</sequence>
<dbReference type="Gene3D" id="3.60.15.10">
    <property type="entry name" value="Ribonuclease Z/Hydroxyacylglutathione hydrolase-like"/>
    <property type="match status" value="1"/>
</dbReference>
<protein>
    <submittedName>
        <fullName evidence="1">MBL fold metallo-hydrolase C-terminal domain protein</fullName>
    </submittedName>
</protein>
<dbReference type="PANTHER" id="PTHR13754:SF13">
    <property type="entry name" value="METALLO-BETA-LACTAMASE SUPERFAMILY PROTEIN (AFU_ORTHOLOGUE AFUA_3G07630)"/>
    <property type="match status" value="1"/>
</dbReference>